<evidence type="ECO:0000313" key="5">
    <source>
        <dbReference type="Proteomes" id="UP000499080"/>
    </source>
</evidence>
<keyword evidence="5" id="KW-1185">Reference proteome</keyword>
<protein>
    <submittedName>
        <fullName evidence="2">Uncharacterized protein</fullName>
    </submittedName>
</protein>
<sequence length="180" mass="21007">MDFGVDDLSGFLSRFRSSDVARCKILPAPTSFRQARGSSDKRKLPEEKFNDAVITSFVRNISSTPVSVTKLLYLKEKTYSTYQIVASNFQDKLFHYRLRDWNFFFLSFIFSWCFLPSDVEEFSPSCSTDTEAIKRETQVPRGTKEIEEEDDDDNNKKEKSERKKDQKKNETEVAKDEEFS</sequence>
<dbReference type="EMBL" id="BGPR01013981">
    <property type="protein sequence ID" value="GBN63160.1"/>
    <property type="molecule type" value="Genomic_DNA"/>
</dbReference>
<dbReference type="EMBL" id="BGPR01056857">
    <property type="protein sequence ID" value="GBO33306.1"/>
    <property type="molecule type" value="Genomic_DNA"/>
</dbReference>
<dbReference type="EMBL" id="BGPR01056860">
    <property type="protein sequence ID" value="GBO33308.1"/>
    <property type="molecule type" value="Genomic_DNA"/>
</dbReference>
<feature type="compositionally biased region" description="Basic and acidic residues" evidence="1">
    <location>
        <begin position="154"/>
        <end position="180"/>
    </location>
</feature>
<dbReference type="Proteomes" id="UP000499080">
    <property type="component" value="Unassembled WGS sequence"/>
</dbReference>
<gene>
    <name evidence="4" type="ORF">AVEN_171456_1</name>
    <name evidence="2" type="ORF">AVEN_188855_1</name>
    <name evidence="3" type="ORF">AVEN_252778_1</name>
</gene>
<feature type="region of interest" description="Disordered" evidence="1">
    <location>
        <begin position="124"/>
        <end position="180"/>
    </location>
</feature>
<proteinExistence type="predicted"/>
<evidence type="ECO:0000313" key="2">
    <source>
        <dbReference type="EMBL" id="GBN63160.1"/>
    </source>
</evidence>
<reference evidence="2 5" key="1">
    <citation type="journal article" date="2019" name="Sci. Rep.">
        <title>Orb-weaving spider Araneus ventricosus genome elucidates the spidroin gene catalogue.</title>
        <authorList>
            <person name="Kono N."/>
            <person name="Nakamura H."/>
            <person name="Ohtoshi R."/>
            <person name="Moran D.A.P."/>
            <person name="Shinohara A."/>
            <person name="Yoshida Y."/>
            <person name="Fujiwara M."/>
            <person name="Mori M."/>
            <person name="Tomita M."/>
            <person name="Arakawa K."/>
        </authorList>
    </citation>
    <scope>NUCLEOTIDE SEQUENCE [LARGE SCALE GENOMIC DNA]</scope>
</reference>
<evidence type="ECO:0000256" key="1">
    <source>
        <dbReference type="SAM" id="MobiDB-lite"/>
    </source>
</evidence>
<comment type="caution">
    <text evidence="2">The sequence shown here is derived from an EMBL/GenBank/DDBJ whole genome shotgun (WGS) entry which is preliminary data.</text>
</comment>
<accession>A0A4Y2QIQ0</accession>
<evidence type="ECO:0000313" key="3">
    <source>
        <dbReference type="EMBL" id="GBO33306.1"/>
    </source>
</evidence>
<evidence type="ECO:0000313" key="4">
    <source>
        <dbReference type="EMBL" id="GBO33308.1"/>
    </source>
</evidence>
<organism evidence="2 5">
    <name type="scientific">Araneus ventricosus</name>
    <name type="common">Orbweaver spider</name>
    <name type="synonym">Epeira ventricosa</name>
    <dbReference type="NCBI Taxonomy" id="182803"/>
    <lineage>
        <taxon>Eukaryota</taxon>
        <taxon>Metazoa</taxon>
        <taxon>Ecdysozoa</taxon>
        <taxon>Arthropoda</taxon>
        <taxon>Chelicerata</taxon>
        <taxon>Arachnida</taxon>
        <taxon>Araneae</taxon>
        <taxon>Araneomorphae</taxon>
        <taxon>Entelegynae</taxon>
        <taxon>Araneoidea</taxon>
        <taxon>Araneidae</taxon>
        <taxon>Araneus</taxon>
    </lineage>
</organism>
<feature type="compositionally biased region" description="Basic and acidic residues" evidence="1">
    <location>
        <begin position="131"/>
        <end position="145"/>
    </location>
</feature>
<dbReference type="AlphaFoldDB" id="A0A4Y2QIQ0"/>
<name>A0A4Y2QIQ0_ARAVE</name>